<accession>A0A395GMJ7</accession>
<sequence>MLAGIIDQPAYGVGHVRTRRPMSILPGQSISTSSTTLGLTGRRKQSLVAYCIEGGWQSCLHWVVRWLGPREKEREPGSRPGLSVLTRVHVCVRKCVRSSSRNDVAERGDKQLQIALPAYPVRRPDSPIQGELWISVSQTALQFPRFPFSLDSVGSGSVRVMHLTLHMGISCDKNPESRVQV</sequence>
<gene>
    <name evidence="1" type="ORF">BO80DRAFT_219097</name>
</gene>
<evidence type="ECO:0000313" key="1">
    <source>
        <dbReference type="EMBL" id="RAK96731.1"/>
    </source>
</evidence>
<protein>
    <submittedName>
        <fullName evidence="1">Uncharacterized protein</fullName>
    </submittedName>
</protein>
<evidence type="ECO:0000313" key="2">
    <source>
        <dbReference type="Proteomes" id="UP000249402"/>
    </source>
</evidence>
<proteinExistence type="predicted"/>
<dbReference type="RefSeq" id="XP_025571059.1">
    <property type="nucleotide sequence ID" value="XM_025714381.1"/>
</dbReference>
<dbReference type="GeneID" id="37219246"/>
<name>A0A395GMJ7_9EURO</name>
<reference evidence="1 2" key="1">
    <citation type="submission" date="2018-02" db="EMBL/GenBank/DDBJ databases">
        <title>The genomes of Aspergillus section Nigri reveals drivers in fungal speciation.</title>
        <authorList>
            <consortium name="DOE Joint Genome Institute"/>
            <person name="Vesth T.C."/>
            <person name="Nybo J."/>
            <person name="Theobald S."/>
            <person name="Brandl J."/>
            <person name="Frisvad J.C."/>
            <person name="Nielsen K.F."/>
            <person name="Lyhne E.K."/>
            <person name="Kogle M.E."/>
            <person name="Kuo A."/>
            <person name="Riley R."/>
            <person name="Clum A."/>
            <person name="Nolan M."/>
            <person name="Lipzen A."/>
            <person name="Salamov A."/>
            <person name="Henrissat B."/>
            <person name="Wiebenga A."/>
            <person name="De vries R.P."/>
            <person name="Grigoriev I.V."/>
            <person name="Mortensen U.H."/>
            <person name="Andersen M.R."/>
            <person name="Baker S.E."/>
        </authorList>
    </citation>
    <scope>NUCLEOTIDE SEQUENCE [LARGE SCALE GENOMIC DNA]</scope>
    <source>
        <strain evidence="1 2">CBS 121593</strain>
    </source>
</reference>
<dbReference type="VEuPathDB" id="FungiDB:BO80DRAFT_219097"/>
<organism evidence="1 2">
    <name type="scientific">Aspergillus ibericus CBS 121593</name>
    <dbReference type="NCBI Taxonomy" id="1448316"/>
    <lineage>
        <taxon>Eukaryota</taxon>
        <taxon>Fungi</taxon>
        <taxon>Dikarya</taxon>
        <taxon>Ascomycota</taxon>
        <taxon>Pezizomycotina</taxon>
        <taxon>Eurotiomycetes</taxon>
        <taxon>Eurotiomycetidae</taxon>
        <taxon>Eurotiales</taxon>
        <taxon>Aspergillaceae</taxon>
        <taxon>Aspergillus</taxon>
        <taxon>Aspergillus subgen. Circumdati</taxon>
    </lineage>
</organism>
<dbReference type="AlphaFoldDB" id="A0A395GMJ7"/>
<dbReference type="EMBL" id="KZ824471">
    <property type="protein sequence ID" value="RAK96731.1"/>
    <property type="molecule type" value="Genomic_DNA"/>
</dbReference>
<dbReference type="Proteomes" id="UP000249402">
    <property type="component" value="Unassembled WGS sequence"/>
</dbReference>
<keyword evidence="2" id="KW-1185">Reference proteome</keyword>